<dbReference type="InterPro" id="IPR036526">
    <property type="entry name" value="C-N_Hydrolase_sf"/>
</dbReference>
<evidence type="ECO:0000313" key="3">
    <source>
        <dbReference type="Proteomes" id="UP000247586"/>
    </source>
</evidence>
<dbReference type="PROSITE" id="PS01227">
    <property type="entry name" value="UPF0012"/>
    <property type="match status" value="1"/>
</dbReference>
<evidence type="ECO:0000313" key="2">
    <source>
        <dbReference type="EMBL" id="AWR99132.1"/>
    </source>
</evidence>
<gene>
    <name evidence="2" type="ORF">DFR87_04825</name>
</gene>
<dbReference type="Pfam" id="PF00795">
    <property type="entry name" value="CN_hydrolase"/>
    <property type="match status" value="1"/>
</dbReference>
<dbReference type="Gene3D" id="3.60.110.10">
    <property type="entry name" value="Carbon-nitrogen hydrolase"/>
    <property type="match status" value="1"/>
</dbReference>
<dbReference type="InterPro" id="IPR001110">
    <property type="entry name" value="UPF0012_CS"/>
</dbReference>
<evidence type="ECO:0000259" key="1">
    <source>
        <dbReference type="PROSITE" id="PS50263"/>
    </source>
</evidence>
<sequence length="240" mass="26827">MKIGIVQPTSKQSAIRSTEMALERGSQVIVLPEKWVRTLDELPISEFQRLAVKYTAFIIPGAVEDDVSVVSPIISPRGRILGLAKKIHLFGKEKGRLLPGTSATYFSVNGVKIGVVICYDLDFPEVARTLFMNGVEILLVPSRISKEGMDRWRDYVRMRSLENRIAVVNANSVELPNFIGGSIAVVPYRRGDIVDLKVVAVMGEEDGFTIADIDPISYLHLRLERRNEILQFSVQELENS</sequence>
<dbReference type="Proteomes" id="UP000247586">
    <property type="component" value="Chromosome"/>
</dbReference>
<dbReference type="RefSeq" id="WP_054836664.1">
    <property type="nucleotide sequence ID" value="NZ_BBBA01000008.1"/>
</dbReference>
<dbReference type="OrthoDB" id="41015at2157"/>
<keyword evidence="3" id="KW-1185">Reference proteome</keyword>
<accession>A0A2U9IT40</accession>
<dbReference type="InterPro" id="IPR003010">
    <property type="entry name" value="C-N_Hydrolase"/>
</dbReference>
<dbReference type="PANTHER" id="PTHR23088">
    <property type="entry name" value="NITRILASE-RELATED"/>
    <property type="match status" value="1"/>
</dbReference>
<dbReference type="GeneID" id="36834641"/>
<protein>
    <submittedName>
        <fullName evidence="2">Carbon-nitrogen hydrolase family protein</fullName>
    </submittedName>
</protein>
<proteinExistence type="predicted"/>
<reference evidence="2" key="1">
    <citation type="submission" date="2018-05" db="EMBL/GenBank/DDBJ databases">
        <title>Complete Genome Sequences of Extremely Thermoacidophilic, Metal-Mobilizing Type-Strain Members of the Archaeal Family Sulfolobaceae: Acidianus brierleyi DSM-1651T, Acidianus sulfidivorans DSM-18786T, Metallosphaera hakonensis DSM-7519T, and Metallosphaera prunae DSM-10039T.</title>
        <authorList>
            <person name="Counts J.A."/>
            <person name="Kelly R.M."/>
        </authorList>
    </citation>
    <scope>NUCLEOTIDE SEQUENCE [LARGE SCALE GENOMIC DNA]</scope>
    <source>
        <strain evidence="2">HO1-1</strain>
    </source>
</reference>
<dbReference type="STRING" id="1293036.GCA_001315825_01553"/>
<organism evidence="2 3">
    <name type="scientific">Metallosphaera hakonensis JCM 8857 = DSM 7519</name>
    <dbReference type="NCBI Taxonomy" id="1293036"/>
    <lineage>
        <taxon>Archaea</taxon>
        <taxon>Thermoproteota</taxon>
        <taxon>Thermoprotei</taxon>
        <taxon>Sulfolobales</taxon>
        <taxon>Sulfolobaceae</taxon>
        <taxon>Metallosphaera</taxon>
    </lineage>
</organism>
<keyword evidence="2" id="KW-0378">Hydrolase</keyword>
<dbReference type="PANTHER" id="PTHR23088:SF27">
    <property type="entry name" value="DEAMINATED GLUTATHIONE AMIDASE"/>
    <property type="match status" value="1"/>
</dbReference>
<dbReference type="CDD" id="cd07197">
    <property type="entry name" value="nitrilase"/>
    <property type="match status" value="1"/>
</dbReference>
<dbReference type="GO" id="GO:0016787">
    <property type="term" value="F:hydrolase activity"/>
    <property type="evidence" value="ECO:0007669"/>
    <property type="project" value="UniProtKB-KW"/>
</dbReference>
<feature type="domain" description="CN hydrolase" evidence="1">
    <location>
        <begin position="1"/>
        <end position="215"/>
    </location>
</feature>
<name>A0A2U9IT40_9CREN</name>
<dbReference type="EMBL" id="CP029287">
    <property type="protein sequence ID" value="AWR99132.1"/>
    <property type="molecule type" value="Genomic_DNA"/>
</dbReference>
<dbReference type="AlphaFoldDB" id="A0A2U9IT40"/>
<dbReference type="PROSITE" id="PS50263">
    <property type="entry name" value="CN_HYDROLASE"/>
    <property type="match status" value="1"/>
</dbReference>
<dbReference type="SUPFAM" id="SSF56317">
    <property type="entry name" value="Carbon-nitrogen hydrolase"/>
    <property type="match status" value="1"/>
</dbReference>
<dbReference type="KEGG" id="mhk:DFR87_04825"/>